<evidence type="ECO:0000313" key="2">
    <source>
        <dbReference type="EMBL" id="PRQ53238.1"/>
    </source>
</evidence>
<dbReference type="AlphaFoldDB" id="A0A2P6S3I2"/>
<feature type="region of interest" description="Disordered" evidence="1">
    <location>
        <begin position="79"/>
        <end position="107"/>
    </location>
</feature>
<feature type="compositionally biased region" description="Basic and acidic residues" evidence="1">
    <location>
        <begin position="38"/>
        <end position="49"/>
    </location>
</feature>
<dbReference type="OMA" id="HDSTETW"/>
<sequence length="145" mass="16345">MSTSLNYLWTIKTGRRFWRMKLTWNLAAPGLIIRKGKQVHESEASDDSHQLSTSSSTGAGLLAEDAVALLLKHNRGYYASEDDKSSESQDTSQGKQQSKGKKPKKEYLVRRDLHFLIVHDSTETWVPPEGQSGDGRTSLKDRYGY</sequence>
<evidence type="ECO:0000256" key="1">
    <source>
        <dbReference type="SAM" id="MobiDB-lite"/>
    </source>
</evidence>
<evidence type="ECO:0000313" key="3">
    <source>
        <dbReference type="Proteomes" id="UP000238479"/>
    </source>
</evidence>
<keyword evidence="3" id="KW-1185">Reference proteome</keyword>
<dbReference type="STRING" id="74649.A0A2P6S3I2"/>
<protein>
    <submittedName>
        <fullName evidence="2">Uncharacterized protein</fullName>
    </submittedName>
</protein>
<comment type="caution">
    <text evidence="2">The sequence shown here is derived from an EMBL/GenBank/DDBJ whole genome shotgun (WGS) entry which is preliminary data.</text>
</comment>
<dbReference type="Gramene" id="PRQ53238">
    <property type="protein sequence ID" value="PRQ53238"/>
    <property type="gene ID" value="RchiOBHm_Chr2g0164301"/>
</dbReference>
<organism evidence="2 3">
    <name type="scientific">Rosa chinensis</name>
    <name type="common">China rose</name>
    <dbReference type="NCBI Taxonomy" id="74649"/>
    <lineage>
        <taxon>Eukaryota</taxon>
        <taxon>Viridiplantae</taxon>
        <taxon>Streptophyta</taxon>
        <taxon>Embryophyta</taxon>
        <taxon>Tracheophyta</taxon>
        <taxon>Spermatophyta</taxon>
        <taxon>Magnoliopsida</taxon>
        <taxon>eudicotyledons</taxon>
        <taxon>Gunneridae</taxon>
        <taxon>Pentapetalae</taxon>
        <taxon>rosids</taxon>
        <taxon>fabids</taxon>
        <taxon>Rosales</taxon>
        <taxon>Rosaceae</taxon>
        <taxon>Rosoideae</taxon>
        <taxon>Rosoideae incertae sedis</taxon>
        <taxon>Rosa</taxon>
    </lineage>
</organism>
<feature type="region of interest" description="Disordered" evidence="1">
    <location>
        <begin position="124"/>
        <end position="145"/>
    </location>
</feature>
<accession>A0A2P6S3I2</accession>
<gene>
    <name evidence="2" type="ORF">RchiOBHm_Chr2g0164301</name>
</gene>
<reference evidence="2 3" key="1">
    <citation type="journal article" date="2018" name="Nat. Genet.">
        <title>The Rosa genome provides new insights in the design of modern roses.</title>
        <authorList>
            <person name="Bendahmane M."/>
        </authorList>
    </citation>
    <scope>NUCLEOTIDE SEQUENCE [LARGE SCALE GENOMIC DNA]</scope>
    <source>
        <strain evidence="3">cv. Old Blush</strain>
    </source>
</reference>
<dbReference type="Proteomes" id="UP000238479">
    <property type="component" value="Chromosome 2"/>
</dbReference>
<name>A0A2P6S3I2_ROSCH</name>
<feature type="region of interest" description="Disordered" evidence="1">
    <location>
        <begin position="38"/>
        <end position="57"/>
    </location>
</feature>
<proteinExistence type="predicted"/>
<dbReference type="EMBL" id="PDCK01000040">
    <property type="protein sequence ID" value="PRQ53238.1"/>
    <property type="molecule type" value="Genomic_DNA"/>
</dbReference>